<gene>
    <name evidence="1" type="ORF">D2E26_0660</name>
</gene>
<proteinExistence type="predicted"/>
<dbReference type="EMBL" id="QXGM01000001">
    <property type="protein sequence ID" value="RSX56097.1"/>
    <property type="molecule type" value="Genomic_DNA"/>
</dbReference>
<evidence type="ECO:0000313" key="2">
    <source>
        <dbReference type="Proteomes" id="UP000287609"/>
    </source>
</evidence>
<sequence length="79" mass="8863">MFAQAVMYVMYVCERVCSYDEIMHGSSSSIPQKISMLPDVLSRLEHDADVKQWLAAADQARSQLDALQPYSVDCTADTM</sequence>
<organism evidence="1 2">
    <name type="scientific">Bifidobacterium dolichotidis</name>
    <dbReference type="NCBI Taxonomy" id="2306976"/>
    <lineage>
        <taxon>Bacteria</taxon>
        <taxon>Bacillati</taxon>
        <taxon>Actinomycetota</taxon>
        <taxon>Actinomycetes</taxon>
        <taxon>Bifidobacteriales</taxon>
        <taxon>Bifidobacteriaceae</taxon>
        <taxon>Bifidobacterium</taxon>
    </lineage>
</organism>
<accession>A0A430FTE3</accession>
<dbReference type="Proteomes" id="UP000287609">
    <property type="component" value="Unassembled WGS sequence"/>
</dbReference>
<evidence type="ECO:0000313" key="1">
    <source>
        <dbReference type="EMBL" id="RSX56097.1"/>
    </source>
</evidence>
<name>A0A430FTE3_9BIFI</name>
<protein>
    <submittedName>
        <fullName evidence="1">Uncharacterized protein</fullName>
    </submittedName>
</protein>
<reference evidence="1 2" key="1">
    <citation type="submission" date="2018-09" db="EMBL/GenBank/DDBJ databases">
        <title>Characterization of the phylogenetic diversity of five novel species belonging to the genus Bifidobacterium.</title>
        <authorList>
            <person name="Lugli G.A."/>
            <person name="Duranti S."/>
            <person name="Milani C."/>
        </authorList>
    </citation>
    <scope>NUCLEOTIDE SEQUENCE [LARGE SCALE GENOMIC DNA]</scope>
    <source>
        <strain evidence="1 2">2036B</strain>
    </source>
</reference>
<keyword evidence="2" id="KW-1185">Reference proteome</keyword>
<dbReference type="AlphaFoldDB" id="A0A430FTE3"/>
<comment type="caution">
    <text evidence="1">The sequence shown here is derived from an EMBL/GenBank/DDBJ whole genome shotgun (WGS) entry which is preliminary data.</text>
</comment>